<dbReference type="Proteomes" id="UP000239446">
    <property type="component" value="Unassembled WGS sequence"/>
</dbReference>
<dbReference type="Pfam" id="PF01416">
    <property type="entry name" value="PseudoU_synth_1"/>
    <property type="match status" value="2"/>
</dbReference>
<evidence type="ECO:0000256" key="2">
    <source>
        <dbReference type="ARBA" id="ARBA00022694"/>
    </source>
</evidence>
<keyword evidence="3 4" id="KW-0413">Isomerase</keyword>
<accession>A0A2S6G5B3</accession>
<reference evidence="10 11" key="2">
    <citation type="submission" date="2018-02" db="EMBL/GenBank/DDBJ databases">
        <title>Subsurface microbial communities from deep shales in Ohio and West Virginia, USA.</title>
        <authorList>
            <person name="Wrighton K."/>
        </authorList>
    </citation>
    <scope>NUCLEOTIDE SEQUENCE [LARGE SCALE GENOMIC DNA]</scope>
    <source>
        <strain evidence="10 11">UTICA-S1B9</strain>
    </source>
</reference>
<dbReference type="STRING" id="930118.SAMN05216429_105187"/>
<evidence type="ECO:0000313" key="10">
    <source>
        <dbReference type="EMBL" id="PPK54322.1"/>
    </source>
</evidence>
<dbReference type="CDD" id="cd02570">
    <property type="entry name" value="PseudoU_synth_EcTruA"/>
    <property type="match status" value="1"/>
</dbReference>
<feature type="domain" description="Pseudouridine synthase I TruA alpha/beta" evidence="8">
    <location>
        <begin position="23"/>
        <end position="119"/>
    </location>
</feature>
<evidence type="ECO:0000256" key="5">
    <source>
        <dbReference type="PIRSR" id="PIRSR001430-1"/>
    </source>
</evidence>
<dbReference type="PANTHER" id="PTHR11142">
    <property type="entry name" value="PSEUDOURIDYLATE SYNTHASE"/>
    <property type="match status" value="1"/>
</dbReference>
<dbReference type="HAMAP" id="MF_00171">
    <property type="entry name" value="TruA"/>
    <property type="match status" value="1"/>
</dbReference>
<dbReference type="AlphaFoldDB" id="A0A2S6G5B3"/>
<feature type="active site" description="Nucleophile" evidence="4 5">
    <location>
        <position position="68"/>
    </location>
</feature>
<dbReference type="PIRSF" id="PIRSF001430">
    <property type="entry name" value="tRNA_psdUrid_synth"/>
    <property type="match status" value="1"/>
</dbReference>
<evidence type="ECO:0000256" key="4">
    <source>
        <dbReference type="HAMAP-Rule" id="MF_00171"/>
    </source>
</evidence>
<evidence type="ECO:0000256" key="7">
    <source>
        <dbReference type="RuleBase" id="RU003792"/>
    </source>
</evidence>
<dbReference type="EMBL" id="PTIT01000017">
    <property type="protein sequence ID" value="PPK51021.1"/>
    <property type="molecule type" value="Genomic_DNA"/>
</dbReference>
<dbReference type="NCBIfam" id="TIGR00071">
    <property type="entry name" value="hisT_truA"/>
    <property type="match status" value="1"/>
</dbReference>
<dbReference type="InterPro" id="IPR020094">
    <property type="entry name" value="TruA/RsuA/RluB/E/F_N"/>
</dbReference>
<organism evidence="10 11">
    <name type="scientific">Marinobacter persicus</name>
    <dbReference type="NCBI Taxonomy" id="930118"/>
    <lineage>
        <taxon>Bacteria</taxon>
        <taxon>Pseudomonadati</taxon>
        <taxon>Pseudomonadota</taxon>
        <taxon>Gammaproteobacteria</taxon>
        <taxon>Pseudomonadales</taxon>
        <taxon>Marinobacteraceae</taxon>
        <taxon>Marinobacter</taxon>
    </lineage>
</organism>
<sequence>MFLTPQPLTTDNAIGNGRVALVFEYDGRAFHGWQFQKSGVRSVQAELSKAVAKVADHPVDLVCAGRTDAGVHASFQVAHFDTPSVRNLRSWVMGINTALPDDIAVHWAGNGVDDFHARFSAIYRRYRYVIYNHPVRPGIQRGQVSWTFRPLDADRMQEAAQALLGEHDFSAFQAAGCQSRTPVRYMERISVTRCGSFVVIDVQANAFLHHMVRNIAGALMAVGAGQKPIGWIGDILQARDRRKAGVTAPPHGLYLVDVGYPTRYQVPLAQCGPAFVTPWLDADASRPIEPTHIHPKRRVTDA</sequence>
<dbReference type="GO" id="GO:0003723">
    <property type="term" value="F:RNA binding"/>
    <property type="evidence" value="ECO:0007669"/>
    <property type="project" value="InterPro"/>
</dbReference>
<dbReference type="GO" id="GO:0031119">
    <property type="term" value="P:tRNA pseudouridine synthesis"/>
    <property type="evidence" value="ECO:0007669"/>
    <property type="project" value="UniProtKB-UniRule"/>
</dbReference>
<evidence type="ECO:0000313" key="9">
    <source>
        <dbReference type="EMBL" id="PPK51021.1"/>
    </source>
</evidence>
<proteinExistence type="inferred from homology"/>
<dbReference type="Proteomes" id="UP000239648">
    <property type="component" value="Unassembled WGS sequence"/>
</dbReference>
<dbReference type="Gene3D" id="3.30.70.660">
    <property type="entry name" value="Pseudouridine synthase I, catalytic domain, C-terminal subdomain"/>
    <property type="match status" value="1"/>
</dbReference>
<evidence type="ECO:0000313" key="11">
    <source>
        <dbReference type="Proteomes" id="UP000239446"/>
    </source>
</evidence>
<comment type="subunit">
    <text evidence="4">Homodimer.</text>
</comment>
<dbReference type="InterPro" id="IPR001406">
    <property type="entry name" value="PsdUridine_synth_TruA"/>
</dbReference>
<dbReference type="FunFam" id="3.30.70.580:FF:000001">
    <property type="entry name" value="tRNA pseudouridine synthase A"/>
    <property type="match status" value="1"/>
</dbReference>
<comment type="caution">
    <text evidence="4">Lacks conserved residue(s) required for the propagation of feature annotation.</text>
</comment>
<dbReference type="GO" id="GO:0160147">
    <property type="term" value="F:tRNA pseudouridine(38-40) synthase activity"/>
    <property type="evidence" value="ECO:0007669"/>
    <property type="project" value="UniProtKB-EC"/>
</dbReference>
<keyword evidence="2 4" id="KW-0819">tRNA processing</keyword>
<feature type="domain" description="Pseudouridine synthase I TruA alpha/beta" evidence="8">
    <location>
        <begin position="159"/>
        <end position="261"/>
    </location>
</feature>
<gene>
    <name evidence="4" type="primary">truA</name>
    <name evidence="10" type="ORF">B0H24_101647</name>
    <name evidence="9" type="ORF">BY455_11747</name>
</gene>
<feature type="binding site" evidence="4 6">
    <location>
        <position position="126"/>
    </location>
    <ligand>
        <name>substrate</name>
    </ligand>
</feature>
<reference evidence="9 12" key="1">
    <citation type="submission" date="2018-02" db="EMBL/GenBank/DDBJ databases">
        <title>Deep subsurface shale carbon reservoir microbial communities from Ohio and West Virginia, USA.</title>
        <authorList>
            <person name="Wrighton K."/>
        </authorList>
    </citation>
    <scope>NUCLEOTIDE SEQUENCE [LARGE SCALE GENOMIC DNA]</scope>
    <source>
        <strain evidence="9 12">UTICA-S1B6</strain>
    </source>
</reference>
<comment type="similarity">
    <text evidence="1 4 7">Belongs to the tRNA pseudouridine synthase TruA family.</text>
</comment>
<evidence type="ECO:0000256" key="6">
    <source>
        <dbReference type="PIRSR" id="PIRSR001430-2"/>
    </source>
</evidence>
<dbReference type="SUPFAM" id="SSF55120">
    <property type="entry name" value="Pseudouridine synthase"/>
    <property type="match status" value="1"/>
</dbReference>
<keyword evidence="12" id="KW-1185">Reference proteome</keyword>
<dbReference type="EMBL" id="PTIU01000016">
    <property type="protein sequence ID" value="PPK54322.1"/>
    <property type="molecule type" value="Genomic_DNA"/>
</dbReference>
<comment type="caution">
    <text evidence="10">The sequence shown here is derived from an EMBL/GenBank/DDBJ whole genome shotgun (WGS) entry which is preliminary data.</text>
</comment>
<dbReference type="PANTHER" id="PTHR11142:SF0">
    <property type="entry name" value="TRNA PSEUDOURIDINE SYNTHASE-LIKE 1"/>
    <property type="match status" value="1"/>
</dbReference>
<evidence type="ECO:0000259" key="8">
    <source>
        <dbReference type="Pfam" id="PF01416"/>
    </source>
</evidence>
<comment type="function">
    <text evidence="4">Formation of pseudouridine at positions 38, 39 and 40 in the anticodon stem and loop of transfer RNAs.</text>
</comment>
<dbReference type="OrthoDB" id="9811823at2"/>
<comment type="catalytic activity">
    <reaction evidence="4 7">
        <text>uridine(38/39/40) in tRNA = pseudouridine(38/39/40) in tRNA</text>
        <dbReference type="Rhea" id="RHEA:22376"/>
        <dbReference type="Rhea" id="RHEA-COMP:10085"/>
        <dbReference type="Rhea" id="RHEA-COMP:10087"/>
        <dbReference type="ChEBI" id="CHEBI:65314"/>
        <dbReference type="ChEBI" id="CHEBI:65315"/>
        <dbReference type="EC" id="5.4.99.12"/>
    </reaction>
</comment>
<dbReference type="InterPro" id="IPR020095">
    <property type="entry name" value="PsdUridine_synth_TruA_C"/>
</dbReference>
<evidence type="ECO:0000256" key="1">
    <source>
        <dbReference type="ARBA" id="ARBA00009375"/>
    </source>
</evidence>
<dbReference type="InterPro" id="IPR020097">
    <property type="entry name" value="PsdUridine_synth_TruA_a/b_dom"/>
</dbReference>
<evidence type="ECO:0000313" key="12">
    <source>
        <dbReference type="Proteomes" id="UP000239648"/>
    </source>
</evidence>
<dbReference type="RefSeq" id="WP_104416498.1">
    <property type="nucleotide sequence ID" value="NZ_PTIT01000017.1"/>
</dbReference>
<protein>
    <recommendedName>
        <fullName evidence="4">tRNA pseudouridine synthase A</fullName>
        <ecNumber evidence="4">5.4.99.12</ecNumber>
    </recommendedName>
    <alternativeName>
        <fullName evidence="4">tRNA pseudouridine(38-40) synthase</fullName>
    </alternativeName>
    <alternativeName>
        <fullName evidence="4">tRNA pseudouridylate synthase I</fullName>
    </alternativeName>
    <alternativeName>
        <fullName evidence="4">tRNA-uridine isomerase I</fullName>
    </alternativeName>
</protein>
<dbReference type="Gene3D" id="3.30.70.580">
    <property type="entry name" value="Pseudouridine synthase I, catalytic domain, N-terminal subdomain"/>
    <property type="match status" value="1"/>
</dbReference>
<dbReference type="EC" id="5.4.99.12" evidence="4"/>
<evidence type="ECO:0000256" key="3">
    <source>
        <dbReference type="ARBA" id="ARBA00023235"/>
    </source>
</evidence>
<name>A0A2S6G5B3_9GAMM</name>
<dbReference type="InterPro" id="IPR020103">
    <property type="entry name" value="PsdUridine_synth_cat_dom_sf"/>
</dbReference>